<accession>A0A803NJ28</accession>
<keyword evidence="9 17" id="KW-0067">ATP-binding</keyword>
<evidence type="ECO:0000256" key="10">
    <source>
        <dbReference type="ARBA" id="ARBA00022989"/>
    </source>
</evidence>
<evidence type="ECO:0000259" key="21">
    <source>
        <dbReference type="PROSITE" id="PS50011"/>
    </source>
</evidence>
<dbReference type="SMART" id="SM00473">
    <property type="entry name" value="PAN_AP"/>
    <property type="match status" value="1"/>
</dbReference>
<evidence type="ECO:0000256" key="11">
    <source>
        <dbReference type="ARBA" id="ARBA00023136"/>
    </source>
</evidence>
<evidence type="ECO:0000256" key="12">
    <source>
        <dbReference type="ARBA" id="ARBA00023157"/>
    </source>
</evidence>
<feature type="signal peptide" evidence="20">
    <location>
        <begin position="1"/>
        <end position="21"/>
    </location>
</feature>
<evidence type="ECO:0000256" key="1">
    <source>
        <dbReference type="ARBA" id="ARBA00004479"/>
    </source>
</evidence>
<evidence type="ECO:0000256" key="18">
    <source>
        <dbReference type="PROSITE-ProRule" id="PRU10141"/>
    </source>
</evidence>
<keyword evidence="6 20" id="KW-0732">Signal</keyword>
<dbReference type="PROSITE" id="PS50011">
    <property type="entry name" value="PROTEIN_KINASE_DOM"/>
    <property type="match status" value="1"/>
</dbReference>
<evidence type="ECO:0000259" key="22">
    <source>
        <dbReference type="PROSITE" id="PS50927"/>
    </source>
</evidence>
<keyword evidence="7 17" id="KW-0547">Nucleotide-binding</keyword>
<dbReference type="InterPro" id="IPR011009">
    <property type="entry name" value="Kinase-like_dom_sf"/>
</dbReference>
<keyword evidence="5 19" id="KW-0812">Transmembrane</keyword>
<evidence type="ECO:0000256" key="2">
    <source>
        <dbReference type="ARBA" id="ARBA00022527"/>
    </source>
</evidence>
<dbReference type="Pfam" id="PF08276">
    <property type="entry name" value="PAN_2"/>
    <property type="match status" value="1"/>
</dbReference>
<keyword evidence="24" id="KW-1185">Reference proteome</keyword>
<dbReference type="Gene3D" id="2.90.10.10">
    <property type="entry name" value="Bulb-type lectin domain"/>
    <property type="match status" value="2"/>
</dbReference>
<evidence type="ECO:0000256" key="8">
    <source>
        <dbReference type="ARBA" id="ARBA00022777"/>
    </source>
</evidence>
<dbReference type="EC" id="2.7.11.1" evidence="17"/>
<dbReference type="PROSITE" id="PS00107">
    <property type="entry name" value="PROTEIN_KINASE_ATP"/>
    <property type="match status" value="1"/>
</dbReference>
<feature type="domain" description="Bulb-type lectin" evidence="22">
    <location>
        <begin position="16"/>
        <end position="144"/>
    </location>
</feature>
<dbReference type="Pfam" id="PF01453">
    <property type="entry name" value="B_lectin"/>
    <property type="match status" value="1"/>
</dbReference>
<dbReference type="SUPFAM" id="SSF56112">
    <property type="entry name" value="Protein kinase-like (PK-like)"/>
    <property type="match status" value="1"/>
</dbReference>
<dbReference type="SMART" id="SM00220">
    <property type="entry name" value="S_TKc"/>
    <property type="match status" value="1"/>
</dbReference>
<dbReference type="InterPro" id="IPR051343">
    <property type="entry name" value="G-type_lectin_kinases/EP1-like"/>
</dbReference>
<dbReference type="PIRSF" id="PIRSF000641">
    <property type="entry name" value="SRK"/>
    <property type="match status" value="1"/>
</dbReference>
<evidence type="ECO:0000256" key="6">
    <source>
        <dbReference type="ARBA" id="ARBA00022729"/>
    </source>
</evidence>
<keyword evidence="11 19" id="KW-0472">Membrane</keyword>
<evidence type="ECO:0000256" key="4">
    <source>
        <dbReference type="ARBA" id="ARBA00022679"/>
    </source>
</evidence>
<evidence type="ECO:0000256" key="7">
    <source>
        <dbReference type="ARBA" id="ARBA00022741"/>
    </source>
</evidence>
<sequence length="707" mass="79219">MASIYFLMLLLITAKFSISTAQEKISLGSSLSPNTNNSNWLSSSGLFAFGFYKTQSNGFAVGIWYEKLNQKTVVWTANPDDPPLSHDVTLLFSDNGSIVLQDKKGVVKAIIANSSQPAATASMLDSGNFVLYNLDSTIAWQSFDHQADTLLPGQPLLPGNQLVSADKRFRLAMQGDGKLVQYPATSPSRPFFSYWESNINNKTVDTNSGWGVKWASVGNKCAPIGLCGLNSYCVLTDQDGEQDCACPPGFDFVDKQSRNLGCQRNTSIDCIAQSQNDHHNHDEDSHFSFVELDGIVWSNDDSYSANTAINKSACKDECLKDCNCQAVLFRKNNNRCVKLTTPLRYSRIRREDLLTTIIKVRTTSFSGKDRANDHHQQAVKSGIFITGMVVSSLGIIGLVISGVLIYRFRTLYYQRIGNLDHDKFFDDVSLRPYTFGELEKATNGFKDQVGRGAFGTVFKGVITSNSWRTSKVVAIKRLERVIADGEREFRNEMTVIGKTHHRNLVKLHGYCHEGSNRLLVYEYMKNGSLADFLFNSKTRKPNWEERIGIALDIAKGIVYLHEECETQIIHCDIKPENILMDDQNSAKIADFGLAKLLMPDQTRTYTGLRGTRGYLAPEWHRNMAITVKADVYSFGIMVLEIVCCRRSMQMDVPEEKVVLANWVYECFMYGQLERLNSTLRPTMKKVCLMLEGIIDIPAPPNPISYSG</sequence>
<dbReference type="InterPro" id="IPR000719">
    <property type="entry name" value="Prot_kinase_dom"/>
</dbReference>
<dbReference type="AlphaFoldDB" id="A0A803NJ28"/>
<dbReference type="Pfam" id="PF07714">
    <property type="entry name" value="PK_Tyr_Ser-Thr"/>
    <property type="match status" value="1"/>
</dbReference>
<dbReference type="GO" id="GO:0004674">
    <property type="term" value="F:protein serine/threonine kinase activity"/>
    <property type="evidence" value="ECO:0007669"/>
    <property type="project" value="UniProtKB-KW"/>
</dbReference>
<evidence type="ECO:0000256" key="14">
    <source>
        <dbReference type="ARBA" id="ARBA00023180"/>
    </source>
</evidence>
<dbReference type="GO" id="GO:0005524">
    <property type="term" value="F:ATP binding"/>
    <property type="evidence" value="ECO:0007669"/>
    <property type="project" value="UniProtKB-UniRule"/>
</dbReference>
<keyword evidence="10 19" id="KW-1133">Transmembrane helix</keyword>
<dbReference type="InterPro" id="IPR001245">
    <property type="entry name" value="Ser-Thr/Tyr_kinase_cat_dom"/>
</dbReference>
<dbReference type="InterPro" id="IPR003609">
    <property type="entry name" value="Pan_app"/>
</dbReference>
<reference evidence="23" key="1">
    <citation type="submission" date="2018-11" db="EMBL/GenBank/DDBJ databases">
        <authorList>
            <person name="Grassa J C."/>
        </authorList>
    </citation>
    <scope>NUCLEOTIDE SEQUENCE [LARGE SCALE GENOMIC DNA]</scope>
</reference>
<feature type="binding site" evidence="18">
    <location>
        <position position="476"/>
    </location>
    <ligand>
        <name>ATP</name>
        <dbReference type="ChEBI" id="CHEBI:30616"/>
    </ligand>
</feature>
<feature type="chain" id="PRO_5031151650" description="Receptor-like serine/threonine-protein kinase" evidence="20">
    <location>
        <begin position="22"/>
        <end position="707"/>
    </location>
</feature>
<dbReference type="EnsemblPlants" id="evm.model.01.1927">
    <property type="protein sequence ID" value="cds.evm.model.01.1927"/>
    <property type="gene ID" value="evm.TU.01.1927"/>
</dbReference>
<name>A0A803NJ28_CANSA</name>
<dbReference type="PANTHER" id="PTHR47976">
    <property type="entry name" value="G-TYPE LECTIN S-RECEPTOR-LIKE SERINE/THREONINE-PROTEIN KINASE SD2-5"/>
    <property type="match status" value="1"/>
</dbReference>
<dbReference type="FunFam" id="2.90.10.10:FF:000013">
    <property type="entry name" value="G-type lectin S-receptor-like serine/threonine-protein kinase LECRK1"/>
    <property type="match status" value="1"/>
</dbReference>
<reference evidence="23" key="2">
    <citation type="submission" date="2021-03" db="UniProtKB">
        <authorList>
            <consortium name="EnsemblPlants"/>
        </authorList>
    </citation>
    <scope>IDENTIFICATION</scope>
</reference>
<dbReference type="InterPro" id="IPR008271">
    <property type="entry name" value="Ser/Thr_kinase_AS"/>
</dbReference>
<keyword evidence="8 17" id="KW-0418">Kinase</keyword>
<dbReference type="OMA" id="KINWEGR"/>
<evidence type="ECO:0000313" key="23">
    <source>
        <dbReference type="EnsemblPlants" id="cds.evm.model.01.1927"/>
    </source>
</evidence>
<keyword evidence="13" id="KW-0675">Receptor</keyword>
<comment type="catalytic activity">
    <reaction evidence="16 17">
        <text>L-seryl-[protein] + ATP = O-phospho-L-seryl-[protein] + ADP + H(+)</text>
        <dbReference type="Rhea" id="RHEA:17989"/>
        <dbReference type="Rhea" id="RHEA-COMP:9863"/>
        <dbReference type="Rhea" id="RHEA-COMP:11604"/>
        <dbReference type="ChEBI" id="CHEBI:15378"/>
        <dbReference type="ChEBI" id="CHEBI:29999"/>
        <dbReference type="ChEBI" id="CHEBI:30616"/>
        <dbReference type="ChEBI" id="CHEBI:83421"/>
        <dbReference type="ChEBI" id="CHEBI:456216"/>
        <dbReference type="EC" id="2.7.11.1"/>
    </reaction>
</comment>
<evidence type="ECO:0000256" key="17">
    <source>
        <dbReference type="PIRNR" id="PIRNR000641"/>
    </source>
</evidence>
<dbReference type="Gene3D" id="1.10.510.10">
    <property type="entry name" value="Transferase(Phosphotransferase) domain 1"/>
    <property type="match status" value="1"/>
</dbReference>
<dbReference type="InterPro" id="IPR001480">
    <property type="entry name" value="Bulb-type_lectin_dom"/>
</dbReference>
<dbReference type="CDD" id="cd00028">
    <property type="entry name" value="B_lectin"/>
    <property type="match status" value="1"/>
</dbReference>
<feature type="transmembrane region" description="Helical" evidence="19">
    <location>
        <begin position="383"/>
        <end position="406"/>
    </location>
</feature>
<dbReference type="Proteomes" id="UP000596661">
    <property type="component" value="Chromosome 1"/>
</dbReference>
<evidence type="ECO:0000256" key="3">
    <source>
        <dbReference type="ARBA" id="ARBA00022536"/>
    </source>
</evidence>
<dbReference type="PROSITE" id="PS00108">
    <property type="entry name" value="PROTEIN_KINASE_ST"/>
    <property type="match status" value="1"/>
</dbReference>
<keyword evidence="14" id="KW-0325">Glycoprotein</keyword>
<organism evidence="23 24">
    <name type="scientific">Cannabis sativa</name>
    <name type="common">Hemp</name>
    <name type="synonym">Marijuana</name>
    <dbReference type="NCBI Taxonomy" id="3483"/>
    <lineage>
        <taxon>Eukaryota</taxon>
        <taxon>Viridiplantae</taxon>
        <taxon>Streptophyta</taxon>
        <taxon>Embryophyta</taxon>
        <taxon>Tracheophyta</taxon>
        <taxon>Spermatophyta</taxon>
        <taxon>Magnoliopsida</taxon>
        <taxon>eudicotyledons</taxon>
        <taxon>Gunneridae</taxon>
        <taxon>Pentapetalae</taxon>
        <taxon>rosids</taxon>
        <taxon>fabids</taxon>
        <taxon>Rosales</taxon>
        <taxon>Cannabaceae</taxon>
        <taxon>Cannabis</taxon>
    </lineage>
</organism>
<evidence type="ECO:0000256" key="13">
    <source>
        <dbReference type="ARBA" id="ARBA00023170"/>
    </source>
</evidence>
<dbReference type="EMBL" id="UZAU01000053">
    <property type="status" value="NOT_ANNOTATED_CDS"/>
    <property type="molecule type" value="Genomic_DNA"/>
</dbReference>
<dbReference type="PANTHER" id="PTHR47976:SF102">
    <property type="entry name" value="G-TYPE LECTIN S-RECEPTOR-LIKE SERINE_THREONINE-PROTEIN KINASE LECRK3"/>
    <property type="match status" value="1"/>
</dbReference>
<dbReference type="SUPFAM" id="SSF51110">
    <property type="entry name" value="alpha-D-mannose-specific plant lectins"/>
    <property type="match status" value="1"/>
</dbReference>
<feature type="domain" description="Protein kinase" evidence="21">
    <location>
        <begin position="443"/>
        <end position="707"/>
    </location>
</feature>
<evidence type="ECO:0000256" key="20">
    <source>
        <dbReference type="SAM" id="SignalP"/>
    </source>
</evidence>
<comment type="subcellular location">
    <subcellularLocation>
        <location evidence="1">Membrane</location>
        <topology evidence="1">Single-pass type I membrane protein</topology>
    </subcellularLocation>
</comment>
<dbReference type="PROSITE" id="PS50927">
    <property type="entry name" value="BULB_LECTIN"/>
    <property type="match status" value="1"/>
</dbReference>
<evidence type="ECO:0000256" key="16">
    <source>
        <dbReference type="ARBA" id="ARBA00048679"/>
    </source>
</evidence>
<dbReference type="InterPro" id="IPR036426">
    <property type="entry name" value="Bulb-type_lectin_dom_sf"/>
</dbReference>
<dbReference type="GO" id="GO:0016020">
    <property type="term" value="C:membrane"/>
    <property type="evidence" value="ECO:0007669"/>
    <property type="project" value="UniProtKB-SubCell"/>
</dbReference>
<keyword evidence="3" id="KW-0245">EGF-like domain</keyword>
<keyword evidence="2 17" id="KW-0723">Serine/threonine-protein kinase</keyword>
<dbReference type="Gramene" id="evm.model.01.1927">
    <property type="protein sequence ID" value="cds.evm.model.01.1927"/>
    <property type="gene ID" value="evm.TU.01.1927"/>
</dbReference>
<dbReference type="InterPro" id="IPR024171">
    <property type="entry name" value="SRK-like_kinase"/>
</dbReference>
<proteinExistence type="inferred from homology"/>
<protein>
    <recommendedName>
        <fullName evidence="17">Receptor-like serine/threonine-protein kinase</fullName>
        <ecNumber evidence="17">2.7.11.1</ecNumber>
    </recommendedName>
</protein>
<comment type="similarity">
    <text evidence="17">Belongs to the protein kinase superfamily. Ser/Thr protein kinase family.</text>
</comment>
<comment type="catalytic activity">
    <reaction evidence="15 17">
        <text>L-threonyl-[protein] + ATP = O-phospho-L-threonyl-[protein] + ADP + H(+)</text>
        <dbReference type="Rhea" id="RHEA:46608"/>
        <dbReference type="Rhea" id="RHEA-COMP:11060"/>
        <dbReference type="Rhea" id="RHEA-COMP:11605"/>
        <dbReference type="ChEBI" id="CHEBI:15378"/>
        <dbReference type="ChEBI" id="CHEBI:30013"/>
        <dbReference type="ChEBI" id="CHEBI:30616"/>
        <dbReference type="ChEBI" id="CHEBI:61977"/>
        <dbReference type="ChEBI" id="CHEBI:456216"/>
        <dbReference type="EC" id="2.7.11.1"/>
    </reaction>
</comment>
<evidence type="ECO:0000256" key="5">
    <source>
        <dbReference type="ARBA" id="ARBA00022692"/>
    </source>
</evidence>
<dbReference type="FunFam" id="1.10.510.10:FF:000537">
    <property type="entry name" value="Putative receptor-like protein kinase"/>
    <property type="match status" value="1"/>
</dbReference>
<keyword evidence="12" id="KW-1015">Disulfide bond</keyword>
<dbReference type="Gene3D" id="3.30.200.20">
    <property type="entry name" value="Phosphorylase Kinase, domain 1"/>
    <property type="match status" value="1"/>
</dbReference>
<dbReference type="FunFam" id="3.30.200.20:FF:000059">
    <property type="entry name" value="S-receptor-like serine/threonine-protein kinase"/>
    <property type="match status" value="1"/>
</dbReference>
<evidence type="ECO:0000256" key="19">
    <source>
        <dbReference type="SAM" id="Phobius"/>
    </source>
</evidence>
<evidence type="ECO:0000256" key="15">
    <source>
        <dbReference type="ARBA" id="ARBA00047899"/>
    </source>
</evidence>
<dbReference type="InterPro" id="IPR017441">
    <property type="entry name" value="Protein_kinase_ATP_BS"/>
</dbReference>
<keyword evidence="4 17" id="KW-0808">Transferase</keyword>
<evidence type="ECO:0000256" key="9">
    <source>
        <dbReference type="ARBA" id="ARBA00022840"/>
    </source>
</evidence>
<evidence type="ECO:0000313" key="24">
    <source>
        <dbReference type="Proteomes" id="UP000596661"/>
    </source>
</evidence>
<dbReference type="SMART" id="SM00108">
    <property type="entry name" value="B_lectin"/>
    <property type="match status" value="1"/>
</dbReference>